<dbReference type="InterPro" id="IPR038765">
    <property type="entry name" value="Papain-like_cys_pep_sf"/>
</dbReference>
<feature type="domain" description="NlpC/P60" evidence="6">
    <location>
        <begin position="70"/>
        <end position="196"/>
    </location>
</feature>
<sequence>MKKLLLLIIILIAVTSCKSSKKTQNKKQTPMVVISDEPSTLRTSSTNNTRKKVIKTKDKDPENETIETPRTKAEAITDYAKQFEGVKYKWAGTTKEGMDCSGLVYESFRAFDIILPRISRDIAKLGEEVTLKQVSEGDLLFFRTSNRRNSINHVGLVVSTDDSIKFIHATNSAGVIISNLSEAYWDKAFVEARRIL</sequence>
<evidence type="ECO:0000259" key="6">
    <source>
        <dbReference type="PROSITE" id="PS51935"/>
    </source>
</evidence>
<reference evidence="7 8" key="1">
    <citation type="submission" date="2014-02" db="EMBL/GenBank/DDBJ databases">
        <authorList>
            <person name="Young C.-C."/>
            <person name="Hameed A."/>
            <person name="Huang H.-C."/>
            <person name="Shahina M."/>
        </authorList>
    </citation>
    <scope>NUCLEOTIDE SEQUENCE [LARGE SCALE GENOMIC DNA]</scope>
    <source>
        <strain evidence="7 8">CC-SAMT-1</strain>
    </source>
</reference>
<dbReference type="OrthoDB" id="9807055at2"/>
<evidence type="ECO:0000313" key="7">
    <source>
        <dbReference type="EMBL" id="AJR02297.1"/>
    </source>
</evidence>
<evidence type="ECO:0000256" key="5">
    <source>
        <dbReference type="SAM" id="MobiDB-lite"/>
    </source>
</evidence>
<dbReference type="PANTHER" id="PTHR47053">
    <property type="entry name" value="MUREIN DD-ENDOPEPTIDASE MEPH-RELATED"/>
    <property type="match status" value="1"/>
</dbReference>
<dbReference type="SUPFAM" id="SSF54001">
    <property type="entry name" value="Cysteine proteinases"/>
    <property type="match status" value="1"/>
</dbReference>
<evidence type="ECO:0000256" key="4">
    <source>
        <dbReference type="ARBA" id="ARBA00022807"/>
    </source>
</evidence>
<dbReference type="Pfam" id="PF00877">
    <property type="entry name" value="NLPC_P60"/>
    <property type="match status" value="1"/>
</dbReference>
<dbReference type="PROSITE" id="PS51935">
    <property type="entry name" value="NLPC_P60"/>
    <property type="match status" value="1"/>
</dbReference>
<organism evidence="7 8">
    <name type="scientific">Siansivirga zeaxanthinifaciens CC-SAMT-1</name>
    <dbReference type="NCBI Taxonomy" id="1454006"/>
    <lineage>
        <taxon>Bacteria</taxon>
        <taxon>Pseudomonadati</taxon>
        <taxon>Bacteroidota</taxon>
        <taxon>Flavobacteriia</taxon>
        <taxon>Flavobacteriales</taxon>
        <taxon>Flavobacteriaceae</taxon>
        <taxon>Siansivirga</taxon>
    </lineage>
</organism>
<keyword evidence="2" id="KW-0645">Protease</keyword>
<evidence type="ECO:0000256" key="3">
    <source>
        <dbReference type="ARBA" id="ARBA00022801"/>
    </source>
</evidence>
<comment type="similarity">
    <text evidence="1">Belongs to the peptidase C40 family.</text>
</comment>
<dbReference type="GO" id="GO:0008234">
    <property type="term" value="F:cysteine-type peptidase activity"/>
    <property type="evidence" value="ECO:0007669"/>
    <property type="project" value="UniProtKB-KW"/>
</dbReference>
<keyword evidence="3 7" id="KW-0378">Hydrolase</keyword>
<accession>A0A0C5W7V9</accession>
<dbReference type="PROSITE" id="PS51257">
    <property type="entry name" value="PROKAR_LIPOPROTEIN"/>
    <property type="match status" value="1"/>
</dbReference>
<dbReference type="InterPro" id="IPR000064">
    <property type="entry name" value="NLP_P60_dom"/>
</dbReference>
<gene>
    <name evidence="7" type="ORF">AW14_00195</name>
</gene>
<dbReference type="InterPro" id="IPR051202">
    <property type="entry name" value="Peptidase_C40"/>
</dbReference>
<evidence type="ECO:0000313" key="8">
    <source>
        <dbReference type="Proteomes" id="UP000032229"/>
    </source>
</evidence>
<evidence type="ECO:0000256" key="2">
    <source>
        <dbReference type="ARBA" id="ARBA00022670"/>
    </source>
</evidence>
<dbReference type="GO" id="GO:0006508">
    <property type="term" value="P:proteolysis"/>
    <property type="evidence" value="ECO:0007669"/>
    <property type="project" value="UniProtKB-KW"/>
</dbReference>
<dbReference type="PANTHER" id="PTHR47053:SF1">
    <property type="entry name" value="MUREIN DD-ENDOPEPTIDASE MEPH-RELATED"/>
    <property type="match status" value="1"/>
</dbReference>
<dbReference type="RefSeq" id="WP_044636976.1">
    <property type="nucleotide sequence ID" value="NZ_CP007202.1"/>
</dbReference>
<keyword evidence="4" id="KW-0788">Thiol protease</keyword>
<name>A0A0C5W7V9_9FLAO</name>
<dbReference type="AlphaFoldDB" id="A0A0C5W7V9"/>
<dbReference type="EMBL" id="CP007202">
    <property type="protein sequence ID" value="AJR02297.1"/>
    <property type="molecule type" value="Genomic_DNA"/>
</dbReference>
<dbReference type="STRING" id="1454006.AW14_00195"/>
<keyword evidence="8" id="KW-1185">Reference proteome</keyword>
<proteinExistence type="inferred from homology"/>
<dbReference type="Gene3D" id="3.90.1720.10">
    <property type="entry name" value="endopeptidase domain like (from Nostoc punctiforme)"/>
    <property type="match status" value="1"/>
</dbReference>
<dbReference type="HOGENOM" id="CLU_016043_9_2_10"/>
<dbReference type="KEGG" id="sze:AW14_00195"/>
<feature type="compositionally biased region" description="Basic and acidic residues" evidence="5">
    <location>
        <begin position="55"/>
        <end position="66"/>
    </location>
</feature>
<evidence type="ECO:0000256" key="1">
    <source>
        <dbReference type="ARBA" id="ARBA00007074"/>
    </source>
</evidence>
<feature type="region of interest" description="Disordered" evidence="5">
    <location>
        <begin position="37"/>
        <end position="66"/>
    </location>
</feature>
<dbReference type="Proteomes" id="UP000032229">
    <property type="component" value="Chromosome"/>
</dbReference>
<protein>
    <submittedName>
        <fullName evidence="7">Hydrolase</fullName>
    </submittedName>
</protein>